<sequence>MWKRKAKAFRFFFCHGRCWKKSLRTEGEAISILFIQLMMGKRKNISTSLNMRFFSKRSIIIFLADHGDYADLFHNHLPRL</sequence>
<gene>
    <name evidence="1" type="ORF">C1634_012250</name>
</gene>
<protein>
    <submittedName>
        <fullName evidence="1">Uncharacterized protein</fullName>
    </submittedName>
</protein>
<reference evidence="1 2" key="1">
    <citation type="submission" date="2018-04" db="EMBL/GenBank/DDBJ databases">
        <title>Chryseobacterium oncorhynchi 701B-08T from rainbow trout, and Chryseobacterium viscerum 687B-08T from diseased fish.</title>
        <authorList>
            <person name="Jeong J.-J."/>
            <person name="Lee Y.J."/>
            <person name="Pathiraja D."/>
            <person name="Park B."/>
            <person name="Choi I.-G."/>
            <person name="Kim K.D."/>
        </authorList>
    </citation>
    <scope>NUCLEOTIDE SEQUENCE [LARGE SCALE GENOMIC DNA]</scope>
    <source>
        <strain evidence="1 2">687B-08</strain>
    </source>
</reference>
<organism evidence="1 2">
    <name type="scientific">Chryseobacterium viscerum</name>
    <dbReference type="NCBI Taxonomy" id="1037377"/>
    <lineage>
        <taxon>Bacteria</taxon>
        <taxon>Pseudomonadati</taxon>
        <taxon>Bacteroidota</taxon>
        <taxon>Flavobacteriia</taxon>
        <taxon>Flavobacteriales</taxon>
        <taxon>Weeksellaceae</taxon>
        <taxon>Chryseobacterium group</taxon>
        <taxon>Chryseobacterium</taxon>
    </lineage>
</organism>
<dbReference type="EMBL" id="PPEG02000005">
    <property type="protein sequence ID" value="PWN60840.1"/>
    <property type="molecule type" value="Genomic_DNA"/>
</dbReference>
<evidence type="ECO:0000313" key="1">
    <source>
        <dbReference type="EMBL" id="PWN60840.1"/>
    </source>
</evidence>
<name>A0A316WQM2_9FLAO</name>
<evidence type="ECO:0000313" key="2">
    <source>
        <dbReference type="Proteomes" id="UP000236413"/>
    </source>
</evidence>
<proteinExistence type="predicted"/>
<dbReference type="AlphaFoldDB" id="A0A316WQM2"/>
<accession>A0A316WQM2</accession>
<dbReference type="Proteomes" id="UP000236413">
    <property type="component" value="Unassembled WGS sequence"/>
</dbReference>
<comment type="caution">
    <text evidence="1">The sequence shown here is derived from an EMBL/GenBank/DDBJ whole genome shotgun (WGS) entry which is preliminary data.</text>
</comment>